<dbReference type="EC" id="2.3.1.-" evidence="6"/>
<comment type="similarity">
    <text evidence="2 6">Belongs to the 2-oxoacid dehydrogenase family.</text>
</comment>
<reference evidence="10 11" key="2">
    <citation type="journal article" date="2010" name="Stand. Genomic Sci.">
        <title>Complete genome sequence of Nakamurella multipartita type strain (Y-104).</title>
        <authorList>
            <person name="Tice H."/>
            <person name="Mayilraj S."/>
            <person name="Sims D."/>
            <person name="Lapidus A."/>
            <person name="Nolan M."/>
            <person name="Lucas S."/>
            <person name="Glavina Del Rio T."/>
            <person name="Copeland A."/>
            <person name="Cheng J.F."/>
            <person name="Meincke L."/>
            <person name="Bruce D."/>
            <person name="Goodwin L."/>
            <person name="Pitluck S."/>
            <person name="Ivanova N."/>
            <person name="Mavromatis K."/>
            <person name="Ovchinnikova G."/>
            <person name="Pati A."/>
            <person name="Chen A."/>
            <person name="Palaniappan K."/>
            <person name="Land M."/>
            <person name="Hauser L."/>
            <person name="Chang Y.J."/>
            <person name="Jeffries C.D."/>
            <person name="Detter J.C."/>
            <person name="Brettin T."/>
            <person name="Rohde M."/>
            <person name="Goker M."/>
            <person name="Bristow J."/>
            <person name="Eisen J.A."/>
            <person name="Markowitz V."/>
            <person name="Hugenholtz P."/>
            <person name="Kyrpides N.C."/>
            <person name="Klenk H.P."/>
            <person name="Chen F."/>
        </authorList>
    </citation>
    <scope>NUCLEOTIDE SEQUENCE [LARGE SCALE GENOMIC DNA]</scope>
    <source>
        <strain evidence="11">ATCC 700099 / DSM 44233 / CIP 104796 / JCM 9543 / NBRC 105858 / Y-104</strain>
    </source>
</reference>
<dbReference type="PROSITE" id="PS51826">
    <property type="entry name" value="PSBD"/>
    <property type="match status" value="1"/>
</dbReference>
<gene>
    <name evidence="10" type="ordered locus">Namu_4107</name>
</gene>
<dbReference type="AlphaFoldDB" id="C8XHU3"/>
<dbReference type="SUPFAM" id="SSF51230">
    <property type="entry name" value="Single hybrid motif"/>
    <property type="match status" value="2"/>
</dbReference>
<evidence type="ECO:0000313" key="11">
    <source>
        <dbReference type="Proteomes" id="UP000002218"/>
    </source>
</evidence>
<dbReference type="PANTHER" id="PTHR43178">
    <property type="entry name" value="DIHYDROLIPOAMIDE ACETYLTRANSFERASE COMPONENT OF PYRUVATE DEHYDROGENASE COMPLEX"/>
    <property type="match status" value="1"/>
</dbReference>
<reference evidence="11" key="1">
    <citation type="submission" date="2009-09" db="EMBL/GenBank/DDBJ databases">
        <title>The complete genome of Nakamurella multipartita DSM 44233.</title>
        <authorList>
            <consortium name="US DOE Joint Genome Institute (JGI-PGF)"/>
            <person name="Lucas S."/>
            <person name="Copeland A."/>
            <person name="Lapidus A."/>
            <person name="Glavina del Rio T."/>
            <person name="Dalin E."/>
            <person name="Tice H."/>
            <person name="Bruce D."/>
            <person name="Goodwin L."/>
            <person name="Pitluck S."/>
            <person name="Kyrpides N."/>
            <person name="Mavromatis K."/>
            <person name="Ivanova N."/>
            <person name="Ovchinnikova G."/>
            <person name="Sims D."/>
            <person name="Meincke L."/>
            <person name="Brettin T."/>
            <person name="Detter J.C."/>
            <person name="Han C."/>
            <person name="Larimer F."/>
            <person name="Land M."/>
            <person name="Hauser L."/>
            <person name="Markowitz V."/>
            <person name="Cheng J.-F."/>
            <person name="Hugenholtz P."/>
            <person name="Woyke T."/>
            <person name="Wu D."/>
            <person name="Klenk H.-P."/>
            <person name="Eisen J.A."/>
        </authorList>
    </citation>
    <scope>NUCLEOTIDE SEQUENCE [LARGE SCALE GENOMIC DNA]</scope>
    <source>
        <strain evidence="11">ATCC 700099 / DSM 44233 / CIP 104796 / JCM 9543 / NBRC 105858 / Y-104</strain>
    </source>
</reference>
<feature type="region of interest" description="Disordered" evidence="7">
    <location>
        <begin position="293"/>
        <end position="332"/>
    </location>
</feature>
<evidence type="ECO:0000313" key="10">
    <source>
        <dbReference type="EMBL" id="ACV80396.1"/>
    </source>
</evidence>
<feature type="compositionally biased region" description="Low complexity" evidence="7">
    <location>
        <begin position="296"/>
        <end position="332"/>
    </location>
</feature>
<dbReference type="Gene3D" id="2.40.50.100">
    <property type="match status" value="2"/>
</dbReference>
<evidence type="ECO:0000259" key="8">
    <source>
        <dbReference type="PROSITE" id="PS50968"/>
    </source>
</evidence>
<dbReference type="KEGG" id="nml:Namu_4107"/>
<keyword evidence="4 6" id="KW-0450">Lipoyl</keyword>
<dbReference type="Pfam" id="PF02817">
    <property type="entry name" value="E3_binding"/>
    <property type="match status" value="1"/>
</dbReference>
<keyword evidence="5 6" id="KW-0012">Acyltransferase</keyword>
<dbReference type="InterPro" id="IPR011053">
    <property type="entry name" value="Single_hybrid_motif"/>
</dbReference>
<dbReference type="OrthoDB" id="9805770at2"/>
<dbReference type="EMBL" id="CP001737">
    <property type="protein sequence ID" value="ACV80396.1"/>
    <property type="molecule type" value="Genomic_DNA"/>
</dbReference>
<evidence type="ECO:0000256" key="5">
    <source>
        <dbReference type="ARBA" id="ARBA00023315"/>
    </source>
</evidence>
<dbReference type="Gene3D" id="3.30.559.10">
    <property type="entry name" value="Chloramphenicol acetyltransferase-like domain"/>
    <property type="match status" value="1"/>
</dbReference>
<evidence type="ECO:0000256" key="1">
    <source>
        <dbReference type="ARBA" id="ARBA00001938"/>
    </source>
</evidence>
<evidence type="ECO:0000256" key="6">
    <source>
        <dbReference type="RuleBase" id="RU003423"/>
    </source>
</evidence>
<dbReference type="Proteomes" id="UP000002218">
    <property type="component" value="Chromosome"/>
</dbReference>
<dbReference type="Pfam" id="PF00364">
    <property type="entry name" value="Biotin_lipoyl"/>
    <property type="match status" value="2"/>
</dbReference>
<dbReference type="PROSITE" id="PS00189">
    <property type="entry name" value="LIPOYL"/>
    <property type="match status" value="2"/>
</dbReference>
<keyword evidence="3 6" id="KW-0808">Transferase</keyword>
<dbReference type="InterPro" id="IPR023213">
    <property type="entry name" value="CAT-like_dom_sf"/>
</dbReference>
<keyword evidence="11" id="KW-1185">Reference proteome</keyword>
<dbReference type="Gene3D" id="4.10.320.10">
    <property type="entry name" value="E3-binding domain"/>
    <property type="match status" value="1"/>
</dbReference>
<proteinExistence type="inferred from homology"/>
<feature type="domain" description="Peripheral subunit-binding (PSBD)" evidence="9">
    <location>
        <begin position="252"/>
        <end position="289"/>
    </location>
</feature>
<dbReference type="InterPro" id="IPR000089">
    <property type="entry name" value="Biotin_lipoyl"/>
</dbReference>
<organism evidence="10 11">
    <name type="scientific">Nakamurella multipartita (strain ATCC 700099 / DSM 44233 / CIP 104796 / JCM 9543 / NBRC 105858 / Y-104)</name>
    <name type="common">Microsphaera multipartita</name>
    <dbReference type="NCBI Taxonomy" id="479431"/>
    <lineage>
        <taxon>Bacteria</taxon>
        <taxon>Bacillati</taxon>
        <taxon>Actinomycetota</taxon>
        <taxon>Actinomycetes</taxon>
        <taxon>Nakamurellales</taxon>
        <taxon>Nakamurellaceae</taxon>
        <taxon>Nakamurella</taxon>
    </lineage>
</organism>
<dbReference type="GO" id="GO:0005737">
    <property type="term" value="C:cytoplasm"/>
    <property type="evidence" value="ECO:0007669"/>
    <property type="project" value="TreeGrafter"/>
</dbReference>
<evidence type="ECO:0000256" key="4">
    <source>
        <dbReference type="ARBA" id="ARBA00022823"/>
    </source>
</evidence>
<dbReference type="RefSeq" id="WP_015749221.1">
    <property type="nucleotide sequence ID" value="NC_013235.1"/>
</dbReference>
<feature type="region of interest" description="Disordered" evidence="7">
    <location>
        <begin position="105"/>
        <end position="126"/>
    </location>
</feature>
<dbReference type="SUPFAM" id="SSF52777">
    <property type="entry name" value="CoA-dependent acyltransferases"/>
    <property type="match status" value="1"/>
</dbReference>
<evidence type="ECO:0000256" key="2">
    <source>
        <dbReference type="ARBA" id="ARBA00007317"/>
    </source>
</evidence>
<dbReference type="SUPFAM" id="SSF47005">
    <property type="entry name" value="Peripheral subunit-binding domain of 2-oxo acid dehydrogenase complex"/>
    <property type="match status" value="1"/>
</dbReference>
<dbReference type="GO" id="GO:0016407">
    <property type="term" value="F:acetyltransferase activity"/>
    <property type="evidence" value="ECO:0007669"/>
    <property type="project" value="TreeGrafter"/>
</dbReference>
<dbReference type="InParanoid" id="C8XHU3"/>
<dbReference type="InterPro" id="IPR004167">
    <property type="entry name" value="PSBD"/>
</dbReference>
<dbReference type="Pfam" id="PF00198">
    <property type="entry name" value="2-oxoacid_dh"/>
    <property type="match status" value="1"/>
</dbReference>
<feature type="region of interest" description="Disordered" evidence="7">
    <location>
        <begin position="217"/>
        <end position="237"/>
    </location>
</feature>
<protein>
    <recommendedName>
        <fullName evidence="6">Dihydrolipoamide acetyltransferase component of pyruvate dehydrogenase complex</fullName>
        <ecNumber evidence="6">2.3.1.-</ecNumber>
    </recommendedName>
</protein>
<sequence>MSDEWFVTMPKLGETVTEGELTTWLKNVGDPIAFDDPLFEVSTDKVDSEIPSPYDGVLAEILVPAGQTVPIGTQLARIVPEGASVAPVEGRLPETGHHVAAAGGPALGDGAAPQMGGSEGPADEAPGVSAPAGLVHDITMPKLGETVTEGELTSWLKNVGDAVEMDDPLFEVSTDKVDSEIPSPYDGVLLEILVQAGQTVPIGTPVARIGEAGASVGAPAAAPTASGSASAGPSSSTATTIVIGSKAEPGRMLSPLVRRLAAENNLDVSALTGTGEGGRIRREDVEKAIAGGGARTNGAAAPAARAATAPAPAAPAAAPATTAPRPAVPAGVADPRDEVVTLSRMRIAVANGMVASLAASASVWTSVEVDFDNVEKVRVKHKDRFKKETGASLSYLPFVSRATIDALRAFPTVNSSIDIEAKTMTLHPYVNLGIAVDLDQQGLVVPVVKDADSLNMRGVARKITELAGAARSKKLGAEDMKGSTFTITNPGPFASYASSPIINQPNVAILCTDGVKRRPVAVGDAIAIHPTGIIGLVYDHRAFDGSTASLFLMHIRDSLEQRDWEAEVG</sequence>
<dbReference type="STRING" id="479431.Namu_4107"/>
<dbReference type="PROSITE" id="PS50968">
    <property type="entry name" value="BIOTINYL_LIPOYL"/>
    <property type="match status" value="2"/>
</dbReference>
<dbReference type="CDD" id="cd06849">
    <property type="entry name" value="lipoyl_domain"/>
    <property type="match status" value="2"/>
</dbReference>
<dbReference type="eggNOG" id="COG0508">
    <property type="taxonomic scope" value="Bacteria"/>
</dbReference>
<name>C8XHU3_NAKMY</name>
<feature type="domain" description="Lipoyl-binding" evidence="8">
    <location>
        <begin position="135"/>
        <end position="210"/>
    </location>
</feature>
<comment type="cofactor">
    <cofactor evidence="1 6">
        <name>(R)-lipoate</name>
        <dbReference type="ChEBI" id="CHEBI:83088"/>
    </cofactor>
</comment>
<evidence type="ECO:0000259" key="9">
    <source>
        <dbReference type="PROSITE" id="PS51826"/>
    </source>
</evidence>
<dbReference type="GO" id="GO:0031405">
    <property type="term" value="F:lipoic acid binding"/>
    <property type="evidence" value="ECO:0007669"/>
    <property type="project" value="TreeGrafter"/>
</dbReference>
<dbReference type="InterPro" id="IPR001078">
    <property type="entry name" value="2-oxoacid_DH_actylTfrase"/>
</dbReference>
<accession>C8XHU3</accession>
<dbReference type="HOGENOM" id="CLU_016733_10_1_11"/>
<dbReference type="InterPro" id="IPR036625">
    <property type="entry name" value="E3-bd_dom_sf"/>
</dbReference>
<dbReference type="InterPro" id="IPR050743">
    <property type="entry name" value="2-oxoacid_DH_E2_comp"/>
</dbReference>
<dbReference type="PANTHER" id="PTHR43178:SF5">
    <property type="entry name" value="LIPOAMIDE ACYLTRANSFERASE COMPONENT OF BRANCHED-CHAIN ALPHA-KETO ACID DEHYDROGENASE COMPLEX, MITOCHONDRIAL"/>
    <property type="match status" value="1"/>
</dbReference>
<feature type="domain" description="Lipoyl-binding" evidence="8">
    <location>
        <begin position="4"/>
        <end position="79"/>
    </location>
</feature>
<evidence type="ECO:0000256" key="7">
    <source>
        <dbReference type="SAM" id="MobiDB-lite"/>
    </source>
</evidence>
<dbReference type="InterPro" id="IPR003016">
    <property type="entry name" value="2-oxoA_DH_lipoyl-BS"/>
</dbReference>
<evidence type="ECO:0000256" key="3">
    <source>
        <dbReference type="ARBA" id="ARBA00022679"/>
    </source>
</evidence>